<accession>C3PN93</accession>
<organism evidence="1 2">
    <name type="scientific">Rickettsia africae (strain ESF-5)</name>
    <dbReference type="NCBI Taxonomy" id="347255"/>
    <lineage>
        <taxon>Bacteria</taxon>
        <taxon>Pseudomonadati</taxon>
        <taxon>Pseudomonadota</taxon>
        <taxon>Alphaproteobacteria</taxon>
        <taxon>Rickettsiales</taxon>
        <taxon>Rickettsiaceae</taxon>
        <taxon>Rickettsieae</taxon>
        <taxon>Rickettsia</taxon>
        <taxon>spotted fever group</taxon>
    </lineage>
</organism>
<dbReference type="KEGG" id="raf:RAF_ORF0482"/>
<proteinExistence type="predicted"/>
<keyword evidence="2" id="KW-1185">Reference proteome</keyword>
<name>C3PN93_RICAE</name>
<protein>
    <submittedName>
        <fullName evidence="1">Ankyrin repeat protein</fullName>
    </submittedName>
</protein>
<dbReference type="HOGENOM" id="CLU_193826_0_0_5"/>
<dbReference type="EMBL" id="CP001612">
    <property type="protein sequence ID" value="ACP53403.1"/>
    <property type="molecule type" value="Genomic_DNA"/>
</dbReference>
<reference evidence="1 2" key="1">
    <citation type="journal article" date="2009" name="BMC Genomics">
        <title>Analysis of the Rickettsia africae genome reveals that virulence acquisition in Rickettsia species may be explained by genome reduction.</title>
        <authorList>
            <person name="Fournier P.-E."/>
            <person name="El Karkouri K."/>
            <person name="Leroy Q."/>
            <person name="Robert C."/>
            <person name="Giumelli B."/>
            <person name="Renesto P."/>
            <person name="Socolovschi C."/>
            <person name="Parola P."/>
            <person name="Audic S."/>
            <person name="Raoult D."/>
        </authorList>
    </citation>
    <scope>NUCLEOTIDE SEQUENCE [LARGE SCALE GENOMIC DNA]</scope>
    <source>
        <strain evidence="1 2">ESF-5</strain>
    </source>
</reference>
<evidence type="ECO:0000313" key="2">
    <source>
        <dbReference type="Proteomes" id="UP000002305"/>
    </source>
</evidence>
<sequence>MTLLKYINIMSSQKYHETWNFNKITKKIIMPKISKLINIFKSCIGKGSNAKECKTTPEMFHDSRISINNNLNSKTVKTLVLIR</sequence>
<dbReference type="Proteomes" id="UP000002305">
    <property type="component" value="Chromosome"/>
</dbReference>
<evidence type="ECO:0000313" key="1">
    <source>
        <dbReference type="EMBL" id="ACP53403.1"/>
    </source>
</evidence>
<gene>
    <name evidence="1" type="ordered locus">RAF_ORF0482</name>
</gene>
<dbReference type="AlphaFoldDB" id="C3PN93"/>